<dbReference type="InterPro" id="IPR019734">
    <property type="entry name" value="TPR_rpt"/>
</dbReference>
<evidence type="ECO:0008006" key="4">
    <source>
        <dbReference type="Google" id="ProtNLM"/>
    </source>
</evidence>
<keyword evidence="3" id="KW-1185">Reference proteome</keyword>
<sequence length="541" mass="62018">MASKSRIVVVAGFHRSLTSAVAQWLHNAGLPMGSYLMPPNPSNPDGHFEDMPLVALHDQWLARHNTFWQFHDEVSLGMERNLPYVERYIERRNRIDGPVWGMKDPRQCLFLPRWSEALGDAGHYVILLRHWSASIQSLYRRHSELLAFQEGSASENGAFWYQPELAADMWIAYCRRILAFIEKCPKVQRLVLTQQSILSGISLIELVNKQFDIHLNPKTHSSLKPSLAHNQVDCSICRMISDEKIAALNSLWANLLRHADIRSEYEQPKWGPNIQDEQSKRQDFANDLLNSAEQNKENNTCTQTLPLKWREQLSFLHTYPRTPASLGSILEAIESRAKFDSHIWEQFALVCKFKGQLEQAKSAFLNVILSGHTPPYIFMYLGTCYEAMLDEESAEHFYKLALLKNPNNARFYTHMASLWLTIGRYAEADELLHTASQKGIVTSPLLILRAIALDHMGKTQEAISLLKSQTNADLEIQKTLLTLLLKQDYSLNKSQYKDWVKKRCQNPKFRKASYALIASVKSYSSRLDLANRIATHLTPQP</sequence>
<feature type="repeat" description="TPR" evidence="1">
    <location>
        <begin position="375"/>
        <end position="408"/>
    </location>
</feature>
<accession>A0A853FD38</accession>
<dbReference type="SUPFAM" id="SSF48452">
    <property type="entry name" value="TPR-like"/>
    <property type="match status" value="1"/>
</dbReference>
<reference evidence="2 3" key="1">
    <citation type="submission" date="2020-07" db="EMBL/GenBank/DDBJ databases">
        <title>Taxonomic revisions and descriptions of new bacterial species based on genomic comparisons in the high-G+C-content subgroup of the family Alcaligenaceae.</title>
        <authorList>
            <person name="Szabo A."/>
            <person name="Felfoldi T."/>
        </authorList>
    </citation>
    <scope>NUCLEOTIDE SEQUENCE [LARGE SCALE GENOMIC DNA]</scope>
    <source>
        <strain evidence="2 3">DSM 25264</strain>
    </source>
</reference>
<dbReference type="Proteomes" id="UP000580517">
    <property type="component" value="Unassembled WGS sequence"/>
</dbReference>
<dbReference type="Gene3D" id="1.25.40.10">
    <property type="entry name" value="Tetratricopeptide repeat domain"/>
    <property type="match status" value="1"/>
</dbReference>
<dbReference type="SUPFAM" id="SSF52540">
    <property type="entry name" value="P-loop containing nucleoside triphosphate hydrolases"/>
    <property type="match status" value="1"/>
</dbReference>
<dbReference type="EMBL" id="JACCEW010000002">
    <property type="protein sequence ID" value="NYT36451.1"/>
    <property type="molecule type" value="Genomic_DNA"/>
</dbReference>
<gene>
    <name evidence="2" type="ORF">H0A68_06165</name>
</gene>
<protein>
    <recommendedName>
        <fullName evidence="4">Sulfotransferase family protein</fullName>
    </recommendedName>
</protein>
<dbReference type="Gene3D" id="3.40.50.300">
    <property type="entry name" value="P-loop containing nucleotide triphosphate hydrolases"/>
    <property type="match status" value="1"/>
</dbReference>
<evidence type="ECO:0000313" key="3">
    <source>
        <dbReference type="Proteomes" id="UP000580517"/>
    </source>
</evidence>
<evidence type="ECO:0000313" key="2">
    <source>
        <dbReference type="EMBL" id="NYT36451.1"/>
    </source>
</evidence>
<dbReference type="InterPro" id="IPR011990">
    <property type="entry name" value="TPR-like_helical_dom_sf"/>
</dbReference>
<dbReference type="AlphaFoldDB" id="A0A853FD38"/>
<keyword evidence="1" id="KW-0802">TPR repeat</keyword>
<evidence type="ECO:0000256" key="1">
    <source>
        <dbReference type="PROSITE-ProRule" id="PRU00339"/>
    </source>
</evidence>
<dbReference type="RefSeq" id="WP_129968429.1">
    <property type="nucleotide sequence ID" value="NZ_JACCEW010000002.1"/>
</dbReference>
<dbReference type="InterPro" id="IPR027417">
    <property type="entry name" value="P-loop_NTPase"/>
</dbReference>
<dbReference type="PROSITE" id="PS50005">
    <property type="entry name" value="TPR"/>
    <property type="match status" value="1"/>
</dbReference>
<dbReference type="OrthoDB" id="8666056at2"/>
<name>A0A853FD38_9BURK</name>
<comment type="caution">
    <text evidence="2">The sequence shown here is derived from an EMBL/GenBank/DDBJ whole genome shotgun (WGS) entry which is preliminary data.</text>
</comment>
<proteinExistence type="predicted"/>
<organism evidence="2 3">
    <name type="scientific">Allopusillimonas soli</name>
    <dbReference type="NCBI Taxonomy" id="659016"/>
    <lineage>
        <taxon>Bacteria</taxon>
        <taxon>Pseudomonadati</taxon>
        <taxon>Pseudomonadota</taxon>
        <taxon>Betaproteobacteria</taxon>
        <taxon>Burkholderiales</taxon>
        <taxon>Alcaligenaceae</taxon>
        <taxon>Allopusillimonas</taxon>
    </lineage>
</organism>